<dbReference type="RefSeq" id="WP_211289906.1">
    <property type="nucleotide sequence ID" value="NZ_PGFA01000001.1"/>
</dbReference>
<evidence type="ECO:0000313" key="3">
    <source>
        <dbReference type="Proteomes" id="UP000228535"/>
    </source>
</evidence>
<evidence type="ECO:0008006" key="4">
    <source>
        <dbReference type="Google" id="ProtNLM"/>
    </source>
</evidence>
<dbReference type="AlphaFoldDB" id="A0A2M9BPC0"/>
<name>A0A2M9BPC0_9BACT</name>
<proteinExistence type="predicted"/>
<dbReference type="EMBL" id="PGFA01000001">
    <property type="protein sequence ID" value="PJJ59783.1"/>
    <property type="molecule type" value="Genomic_DNA"/>
</dbReference>
<dbReference type="Proteomes" id="UP000228535">
    <property type="component" value="Unassembled WGS sequence"/>
</dbReference>
<evidence type="ECO:0000256" key="1">
    <source>
        <dbReference type="SAM" id="MobiDB-lite"/>
    </source>
</evidence>
<accession>A0A2M9BPC0</accession>
<sequence>MQAYNVPSPETRLDTPVLFLVFNRPEPTRQVFEAIRQAQPPRLYVACDGPRPGRPAEAELCAEVRRLITEGLDWPCELHTFFRDENLGCALNVSAAITWFFEHEPEGIILEDDCLPGPDFFPFCQELLARYRHDTRVMHIGGNNYSREAGLPQPVDGTSYFFSGHVQSWGWASWRRAWQHYDFRFSLLPALRQQQQLAHLYPSWLERTYWLGKFEQMRLSRGRHSLLDTWDYQWHFTIAANSGLTIVPLVNLVQNIGFGPDATHTLSTEDPYHAREAQPLRFPLRHPATVLRDWPRDEQNFHEFLVSRLAYKWRNLTARLPRWLREQSTVPQDPPYPVEAETEPAANARPSVTFSQT</sequence>
<comment type="caution">
    <text evidence="2">The sequence shown here is derived from an EMBL/GenBank/DDBJ whole genome shotgun (WGS) entry which is preliminary data.</text>
</comment>
<dbReference type="SUPFAM" id="SSF53448">
    <property type="entry name" value="Nucleotide-diphospho-sugar transferases"/>
    <property type="match status" value="1"/>
</dbReference>
<dbReference type="InterPro" id="IPR029044">
    <property type="entry name" value="Nucleotide-diphossugar_trans"/>
</dbReference>
<dbReference type="Gene3D" id="3.90.550.10">
    <property type="entry name" value="Spore Coat Polysaccharide Biosynthesis Protein SpsA, Chain A"/>
    <property type="match status" value="1"/>
</dbReference>
<feature type="region of interest" description="Disordered" evidence="1">
    <location>
        <begin position="328"/>
        <end position="357"/>
    </location>
</feature>
<evidence type="ECO:0000313" key="2">
    <source>
        <dbReference type="EMBL" id="PJJ59783.1"/>
    </source>
</evidence>
<gene>
    <name evidence="2" type="ORF">CLV45_1205</name>
</gene>
<protein>
    <recommendedName>
        <fullName evidence="4">Nucleotide-diphospho-sugar transferase</fullName>
    </recommendedName>
</protein>
<reference evidence="2 3" key="1">
    <citation type="submission" date="2017-11" db="EMBL/GenBank/DDBJ databases">
        <title>Genomic Encyclopedia of Archaeal and Bacterial Type Strains, Phase II (KMG-II): From Individual Species to Whole Genera.</title>
        <authorList>
            <person name="Goeker M."/>
        </authorList>
    </citation>
    <scope>NUCLEOTIDE SEQUENCE [LARGE SCALE GENOMIC DNA]</scope>
    <source>
        <strain evidence="2 3">DSM 11115</strain>
    </source>
</reference>
<organism evidence="2 3">
    <name type="scientific">Hymenobacter chitinivorans DSM 11115</name>
    <dbReference type="NCBI Taxonomy" id="1121954"/>
    <lineage>
        <taxon>Bacteria</taxon>
        <taxon>Pseudomonadati</taxon>
        <taxon>Bacteroidota</taxon>
        <taxon>Cytophagia</taxon>
        <taxon>Cytophagales</taxon>
        <taxon>Hymenobacteraceae</taxon>
        <taxon>Hymenobacter</taxon>
    </lineage>
</organism>
<keyword evidence="3" id="KW-1185">Reference proteome</keyword>